<dbReference type="AlphaFoldDB" id="A0A451CYH0"/>
<dbReference type="EMBL" id="LR217695">
    <property type="protein sequence ID" value="VFP78207.1"/>
    <property type="molecule type" value="Genomic_DNA"/>
</dbReference>
<feature type="domain" description="Outer membrane protein beta-barrel" evidence="3">
    <location>
        <begin position="9"/>
        <end position="203"/>
    </location>
</feature>
<sequence length="346" mass="40662" precursor="true">MKKITILFILVMTSFLSTAHAKGSSDIKKFNFGVQFNALHPMKIFHKYKNLYYYNYRSITQSIITLRPGIFSKYQFNPYLNVELKANILENFIEDIRSNKLNTYISNIEYAANIIYPIKKNINFYTKLGAQLKATINNKQLKDIFVLQKYKKFYPILSVGMEYVLNQYLQCDVHLHLNKKLNQVDFKSLLSILNNINVGLSWKLYPYVKSDSINAHNINRKLFLQNKKNIKDIKNNISCYLNNPKLSSCIYRKLNRFNNRILLTGKDKFFLIITSCTNIKNIKNNMMKLSLKRSLEVSKYFIKHGFIRKNVVIQGFDCISNKTHRLCNILNNQKLLINKVLKKNTC</sequence>
<keyword evidence="1 2" id="KW-0732">Signal</keyword>
<accession>A0A451CYH0</accession>
<protein>
    <submittedName>
        <fullName evidence="4">Outer membrane protein A, partial</fullName>
    </submittedName>
</protein>
<dbReference type="Pfam" id="PF13505">
    <property type="entry name" value="OMP_b-brl"/>
    <property type="match status" value="1"/>
</dbReference>
<dbReference type="InterPro" id="IPR011250">
    <property type="entry name" value="OMP/PagP_B-barrel"/>
</dbReference>
<gene>
    <name evidence="4" type="primary">ompA</name>
    <name evidence="4" type="ORF">BUCICUMA2628_218</name>
</gene>
<dbReference type="RefSeq" id="WP_154027442.1">
    <property type="nucleotide sequence ID" value="NZ_LR217695.1"/>
</dbReference>
<dbReference type="Gene3D" id="2.40.160.20">
    <property type="match status" value="1"/>
</dbReference>
<dbReference type="SUPFAM" id="SSF56925">
    <property type="entry name" value="OMPA-like"/>
    <property type="match status" value="1"/>
</dbReference>
<dbReference type="Proteomes" id="UP000294404">
    <property type="component" value="Chromosome"/>
</dbReference>
<evidence type="ECO:0000256" key="1">
    <source>
        <dbReference type="ARBA" id="ARBA00022729"/>
    </source>
</evidence>
<organism evidence="4 5">
    <name type="scientific">Buchnera aphidicola</name>
    <name type="common">Cinara cuneomaculata</name>
    <dbReference type="NCBI Taxonomy" id="1660040"/>
    <lineage>
        <taxon>Bacteria</taxon>
        <taxon>Pseudomonadati</taxon>
        <taxon>Pseudomonadota</taxon>
        <taxon>Gammaproteobacteria</taxon>
        <taxon>Enterobacterales</taxon>
        <taxon>Erwiniaceae</taxon>
        <taxon>Buchnera</taxon>
    </lineage>
</organism>
<evidence type="ECO:0000259" key="3">
    <source>
        <dbReference type="Pfam" id="PF13505"/>
    </source>
</evidence>
<dbReference type="OrthoDB" id="6552714at2"/>
<evidence type="ECO:0000313" key="4">
    <source>
        <dbReference type="EMBL" id="VFP78207.1"/>
    </source>
</evidence>
<evidence type="ECO:0000313" key="5">
    <source>
        <dbReference type="Proteomes" id="UP000294404"/>
    </source>
</evidence>
<name>A0A451CYH0_9GAMM</name>
<evidence type="ECO:0000256" key="2">
    <source>
        <dbReference type="SAM" id="SignalP"/>
    </source>
</evidence>
<feature type="signal peptide" evidence="2">
    <location>
        <begin position="1"/>
        <end position="21"/>
    </location>
</feature>
<feature type="chain" id="PRO_5019178645" evidence="2">
    <location>
        <begin position="22"/>
        <end position="346"/>
    </location>
</feature>
<proteinExistence type="predicted"/>
<reference evidence="4 5" key="1">
    <citation type="submission" date="2019-02" db="EMBL/GenBank/DDBJ databases">
        <authorList>
            <person name="Manzano-Marin A."/>
            <person name="Manzano-Marin A."/>
        </authorList>
    </citation>
    <scope>NUCLEOTIDE SEQUENCE [LARGE SCALE GENOMIC DNA]</scope>
    <source>
        <strain evidence="4 5">BuCicuneomaculata</strain>
    </source>
</reference>
<dbReference type="InterPro" id="IPR027385">
    <property type="entry name" value="Beta-barrel_OMP"/>
</dbReference>